<dbReference type="Proteomes" id="UP001055072">
    <property type="component" value="Unassembled WGS sequence"/>
</dbReference>
<evidence type="ECO:0000313" key="1">
    <source>
        <dbReference type="EMBL" id="KAI0087100.1"/>
    </source>
</evidence>
<accession>A0ACB8TZF9</accession>
<name>A0ACB8TZF9_9APHY</name>
<evidence type="ECO:0000313" key="2">
    <source>
        <dbReference type="Proteomes" id="UP001055072"/>
    </source>
</evidence>
<proteinExistence type="predicted"/>
<protein>
    <submittedName>
        <fullName evidence="1">Uncharacterized protein</fullName>
    </submittedName>
</protein>
<sequence length="180" mass="20885">MLSEQALSAEFKSVYRLFLRGTASATPQSTRSTKILRRHWRPIFEEAAMKMTRLNDPNCHAEHAELSTWMRVWDKKLDNILSILYTSSHSHGLANRLTRNLSLLYTNIDSKPTGHWKPQYAPDDPRYRIPEPVQFEKAKVALQRRRGELEKQSWNALGEAIRMAESTNEISLGRIIKNPR</sequence>
<gene>
    <name evidence="1" type="ORF">BDY19DRAFT_893492</name>
</gene>
<comment type="caution">
    <text evidence="1">The sequence shown here is derived from an EMBL/GenBank/DDBJ whole genome shotgun (WGS) entry which is preliminary data.</text>
</comment>
<organism evidence="1 2">
    <name type="scientific">Irpex rosettiformis</name>
    <dbReference type="NCBI Taxonomy" id="378272"/>
    <lineage>
        <taxon>Eukaryota</taxon>
        <taxon>Fungi</taxon>
        <taxon>Dikarya</taxon>
        <taxon>Basidiomycota</taxon>
        <taxon>Agaricomycotina</taxon>
        <taxon>Agaricomycetes</taxon>
        <taxon>Polyporales</taxon>
        <taxon>Irpicaceae</taxon>
        <taxon>Irpex</taxon>
    </lineage>
</organism>
<keyword evidence="2" id="KW-1185">Reference proteome</keyword>
<dbReference type="EMBL" id="MU274919">
    <property type="protein sequence ID" value="KAI0087100.1"/>
    <property type="molecule type" value="Genomic_DNA"/>
</dbReference>
<reference evidence="1" key="1">
    <citation type="journal article" date="2021" name="Environ. Microbiol.">
        <title>Gene family expansions and transcriptome signatures uncover fungal adaptations to wood decay.</title>
        <authorList>
            <person name="Hage H."/>
            <person name="Miyauchi S."/>
            <person name="Viragh M."/>
            <person name="Drula E."/>
            <person name="Min B."/>
            <person name="Chaduli D."/>
            <person name="Navarro D."/>
            <person name="Favel A."/>
            <person name="Norest M."/>
            <person name="Lesage-Meessen L."/>
            <person name="Balint B."/>
            <person name="Merenyi Z."/>
            <person name="de Eugenio L."/>
            <person name="Morin E."/>
            <person name="Martinez A.T."/>
            <person name="Baldrian P."/>
            <person name="Stursova M."/>
            <person name="Martinez M.J."/>
            <person name="Novotny C."/>
            <person name="Magnuson J.K."/>
            <person name="Spatafora J.W."/>
            <person name="Maurice S."/>
            <person name="Pangilinan J."/>
            <person name="Andreopoulos W."/>
            <person name="LaButti K."/>
            <person name="Hundley H."/>
            <person name="Na H."/>
            <person name="Kuo A."/>
            <person name="Barry K."/>
            <person name="Lipzen A."/>
            <person name="Henrissat B."/>
            <person name="Riley R."/>
            <person name="Ahrendt S."/>
            <person name="Nagy L.G."/>
            <person name="Grigoriev I.V."/>
            <person name="Martin F."/>
            <person name="Rosso M.N."/>
        </authorList>
    </citation>
    <scope>NUCLEOTIDE SEQUENCE</scope>
    <source>
        <strain evidence="1">CBS 384.51</strain>
    </source>
</reference>